<dbReference type="GO" id="GO:0016779">
    <property type="term" value="F:nucleotidyltransferase activity"/>
    <property type="evidence" value="ECO:0007669"/>
    <property type="project" value="UniProtKB-ARBA"/>
</dbReference>
<dbReference type="InterPro" id="IPR029044">
    <property type="entry name" value="Nucleotide-diphossugar_trans"/>
</dbReference>
<dbReference type="SUPFAM" id="SSF53448">
    <property type="entry name" value="Nucleotide-diphospho-sugar transferases"/>
    <property type="match status" value="1"/>
</dbReference>
<name>A0A437LWY5_9SPHN</name>
<gene>
    <name evidence="3" type="ORF">EOD43_20355</name>
</gene>
<dbReference type="InterPro" id="IPR025877">
    <property type="entry name" value="MobA-like_NTP_Trfase"/>
</dbReference>
<evidence type="ECO:0000256" key="1">
    <source>
        <dbReference type="ARBA" id="ARBA00022842"/>
    </source>
</evidence>
<keyword evidence="4" id="KW-1185">Reference proteome</keyword>
<dbReference type="Proteomes" id="UP000282971">
    <property type="component" value="Unassembled WGS sequence"/>
</dbReference>
<feature type="domain" description="MobA-like NTP transferase" evidence="2">
    <location>
        <begin position="27"/>
        <end position="136"/>
    </location>
</feature>
<reference evidence="3 4" key="1">
    <citation type="submission" date="2019-01" db="EMBL/GenBank/DDBJ databases">
        <authorList>
            <person name="Chen W.-M."/>
        </authorList>
    </citation>
    <scope>NUCLEOTIDE SEQUENCE [LARGE SCALE GENOMIC DNA]</scope>
    <source>
        <strain evidence="3 4">CCP-7</strain>
    </source>
</reference>
<dbReference type="EMBL" id="SACN01000004">
    <property type="protein sequence ID" value="RVT89902.1"/>
    <property type="molecule type" value="Genomic_DNA"/>
</dbReference>
<dbReference type="Gene3D" id="3.90.550.10">
    <property type="entry name" value="Spore Coat Polysaccharide Biosynthesis Protein SpsA, Chain A"/>
    <property type="match status" value="1"/>
</dbReference>
<dbReference type="OrthoDB" id="7400486at2"/>
<keyword evidence="1" id="KW-0460">Magnesium</keyword>
<proteinExistence type="predicted"/>
<organism evidence="3 4">
    <name type="scientific">Sphingomonas crocodyli</name>
    <dbReference type="NCBI Taxonomy" id="1979270"/>
    <lineage>
        <taxon>Bacteria</taxon>
        <taxon>Pseudomonadati</taxon>
        <taxon>Pseudomonadota</taxon>
        <taxon>Alphaproteobacteria</taxon>
        <taxon>Sphingomonadales</taxon>
        <taxon>Sphingomonadaceae</taxon>
        <taxon>Sphingomonas</taxon>
    </lineage>
</organism>
<protein>
    <submittedName>
        <fullName evidence="3">Nucleotidyl transferase</fullName>
    </submittedName>
</protein>
<sequence length="268" mass="28397">MPDPTFTAVVLAAQRAGVVDPLAEAHGVSHKCVVPIGGKPLIVHAVEALLATPGIARVRIVVEPDMDARLRALLPVTTTKVDFVPAADNLADSVFAATEGVDGPLIVTTADNVLLTPGAVSAMLRTITTIADVGVAMATRYAVLTAHPEGQRRFYKFADDEYSNCNLYGFGGAHAIKAAESFRSGGQFAKKPMRLLAAVGVVNVVLMLTKQLSLKRALARLGKRFRLRIAPVVLADGSHAIDVDNERTYNCAAVLLEKRAIALNRIAA</sequence>
<evidence type="ECO:0000313" key="4">
    <source>
        <dbReference type="Proteomes" id="UP000282971"/>
    </source>
</evidence>
<comment type="caution">
    <text evidence="3">The sequence shown here is derived from an EMBL/GenBank/DDBJ whole genome shotgun (WGS) entry which is preliminary data.</text>
</comment>
<dbReference type="Pfam" id="PF12804">
    <property type="entry name" value="NTP_transf_3"/>
    <property type="match status" value="1"/>
</dbReference>
<dbReference type="AlphaFoldDB" id="A0A437LWY5"/>
<keyword evidence="3" id="KW-0808">Transferase</keyword>
<accession>A0A437LWY5</accession>
<evidence type="ECO:0000259" key="2">
    <source>
        <dbReference type="Pfam" id="PF12804"/>
    </source>
</evidence>
<evidence type="ECO:0000313" key="3">
    <source>
        <dbReference type="EMBL" id="RVT89902.1"/>
    </source>
</evidence>